<accession>A0ABT0R0Z1</accession>
<organism evidence="1 2">
    <name type="scientific">Brachybacterium equifaecis</name>
    <dbReference type="NCBI Taxonomy" id="2910770"/>
    <lineage>
        <taxon>Bacteria</taxon>
        <taxon>Bacillati</taxon>
        <taxon>Actinomycetota</taxon>
        <taxon>Actinomycetes</taxon>
        <taxon>Micrococcales</taxon>
        <taxon>Dermabacteraceae</taxon>
        <taxon>Brachybacterium</taxon>
    </lineage>
</organism>
<gene>
    <name evidence="1" type="ORF">Bequi_08650</name>
</gene>
<protein>
    <submittedName>
        <fullName evidence="1">DUF5998 family protein</fullName>
    </submittedName>
</protein>
<dbReference type="Proteomes" id="UP001203761">
    <property type="component" value="Unassembled WGS sequence"/>
</dbReference>
<dbReference type="RefSeq" id="WP_249737532.1">
    <property type="nucleotide sequence ID" value="NZ_JAKNCJ010000003.1"/>
</dbReference>
<sequence length="194" mass="20536">MASAPTSALPADLLSELEGAGYFPQIAAASLERSVRGAAVIAHLVRPETTFDGPEVRRHLTVLALTATHLVISHLDDDPADVLNPSQVVAAVERVRLERVHTTGLSQVFDADASGARARESEVTLALTWGGSRRLDLERAWCEDPECQVDHGFSGTLSPGDLALRVSALADGEAAVRAALDFHDALLDAVDARA</sequence>
<dbReference type="Pfam" id="PF19461">
    <property type="entry name" value="DUF5998"/>
    <property type="match status" value="1"/>
</dbReference>
<evidence type="ECO:0000313" key="1">
    <source>
        <dbReference type="EMBL" id="MCL6423455.1"/>
    </source>
</evidence>
<reference evidence="1" key="1">
    <citation type="submission" date="2022-02" db="EMBL/GenBank/DDBJ databases">
        <authorList>
            <person name="Lee M."/>
            <person name="Kim S.-J."/>
            <person name="Jung M.-Y."/>
        </authorList>
    </citation>
    <scope>NUCLEOTIDE SEQUENCE</scope>
    <source>
        <strain evidence="1">JHP9</strain>
    </source>
</reference>
<dbReference type="EMBL" id="JAKNCJ010000003">
    <property type="protein sequence ID" value="MCL6423455.1"/>
    <property type="molecule type" value="Genomic_DNA"/>
</dbReference>
<evidence type="ECO:0000313" key="2">
    <source>
        <dbReference type="Proteomes" id="UP001203761"/>
    </source>
</evidence>
<dbReference type="InterPro" id="IPR046040">
    <property type="entry name" value="DUF5998"/>
</dbReference>
<name>A0ABT0R0Z1_9MICO</name>
<proteinExistence type="predicted"/>
<comment type="caution">
    <text evidence="1">The sequence shown here is derived from an EMBL/GenBank/DDBJ whole genome shotgun (WGS) entry which is preliminary data.</text>
</comment>
<keyword evidence="2" id="KW-1185">Reference proteome</keyword>